<dbReference type="AlphaFoldDB" id="A0AAD3CW17"/>
<evidence type="ECO:0000256" key="2">
    <source>
        <dbReference type="PROSITE-ProRule" id="PRU10141"/>
    </source>
</evidence>
<comment type="similarity">
    <text evidence="1">Belongs to the protein kinase superfamily. STE Ser/Thr protein kinase family. STE20 subfamily.</text>
</comment>
<dbReference type="PROSITE" id="PS50011">
    <property type="entry name" value="PROTEIN_KINASE_DOM"/>
    <property type="match status" value="1"/>
</dbReference>
<feature type="region of interest" description="Disordered" evidence="3">
    <location>
        <begin position="489"/>
        <end position="519"/>
    </location>
</feature>
<feature type="binding site" evidence="2">
    <location>
        <position position="82"/>
    </location>
    <ligand>
        <name>ATP</name>
        <dbReference type="ChEBI" id="CHEBI:30616"/>
    </ligand>
</feature>
<keyword evidence="5" id="KW-0418">Kinase</keyword>
<evidence type="ECO:0000313" key="5">
    <source>
        <dbReference type="EMBL" id="GFH53213.1"/>
    </source>
</evidence>
<protein>
    <submittedName>
        <fullName evidence="5">Serine/threonine-protein kinase OSR1/STK39</fullName>
    </submittedName>
</protein>
<name>A0AAD3CW17_9STRA</name>
<evidence type="ECO:0000256" key="3">
    <source>
        <dbReference type="SAM" id="MobiDB-lite"/>
    </source>
</evidence>
<dbReference type="GO" id="GO:0005524">
    <property type="term" value="F:ATP binding"/>
    <property type="evidence" value="ECO:0007669"/>
    <property type="project" value="UniProtKB-UniRule"/>
</dbReference>
<proteinExistence type="inferred from homology"/>
<accession>A0AAD3CW17</accession>
<evidence type="ECO:0000313" key="6">
    <source>
        <dbReference type="Proteomes" id="UP001054902"/>
    </source>
</evidence>
<dbReference type="GO" id="GO:0043539">
    <property type="term" value="F:protein serine/threonine kinase activator activity"/>
    <property type="evidence" value="ECO:0007669"/>
    <property type="project" value="InterPro"/>
</dbReference>
<dbReference type="PROSITE" id="PS00107">
    <property type="entry name" value="PROTEIN_KINASE_ATP"/>
    <property type="match status" value="1"/>
</dbReference>
<dbReference type="PANTHER" id="PTHR48014:SF21">
    <property type="entry name" value="SERINE_THREONINE-PROTEIN KINASE FRAY2"/>
    <property type="match status" value="1"/>
</dbReference>
<evidence type="ECO:0000256" key="1">
    <source>
        <dbReference type="ARBA" id="ARBA00008874"/>
    </source>
</evidence>
<sequence>MNEDTIKGRQNLSESQTGRVVQEVDQATVPAENTDEINICPSTDWPVEAAHYNILGKIGKGAFASVYKARTKCTDQKHCAIKIINLEHVDTNFVDIRLEVQTMRLSQNENILSCYTSFIHHTNLWLVMQLMDKGSSLYCLQKARILYHPLNQVNRAISAPVEGEESKQLPKATDLELHITYILYQTILGLQYIHSHGQIHRDIKASNLLLDSSASLRIADFGVSGWLITNGSQRENTRTFVGTPCWMAPEVMEQIHGYDTKADIWSLGITALELAKGFAPYAKYPPMKVLLMTIQEDPPGFESYRDYDQSFDYEGDDDSNSDTILKGRCAGKLGIGVPNTWSKSFQAVIAWCLQKDPSKRPNCEELLKHEHFKIFAGVDGQQKREVYQQKLKEDICDWIPNVGVEETSNNSTTTATNNPDVAEAALPLLETNNSDIPVCVVSAMEENRPSGTTWVFNDGSQVVATTSSGDGVTADSGDFFDDFEQNTQGEDFKHPSTSNEIQVESSNKQESPPEKAAEEDDDLMAFMDQFESETGGENFRK</sequence>
<reference evidence="5 6" key="1">
    <citation type="journal article" date="2021" name="Sci. Rep.">
        <title>The genome of the diatom Chaetoceros tenuissimus carries an ancient integrated fragment of an extant virus.</title>
        <authorList>
            <person name="Hongo Y."/>
            <person name="Kimura K."/>
            <person name="Takaki Y."/>
            <person name="Yoshida Y."/>
            <person name="Baba S."/>
            <person name="Kobayashi G."/>
            <person name="Nagasaki K."/>
            <person name="Hano T."/>
            <person name="Tomaru Y."/>
        </authorList>
    </citation>
    <scope>NUCLEOTIDE SEQUENCE [LARGE SCALE GENOMIC DNA]</scope>
    <source>
        <strain evidence="5 6">NIES-3715</strain>
    </source>
</reference>
<dbReference type="Proteomes" id="UP001054902">
    <property type="component" value="Unassembled WGS sequence"/>
</dbReference>
<dbReference type="PANTHER" id="PTHR48014">
    <property type="entry name" value="SERINE/THREONINE-PROTEIN KINASE FRAY2"/>
    <property type="match status" value="1"/>
</dbReference>
<dbReference type="SUPFAM" id="SSF56112">
    <property type="entry name" value="Protein kinase-like (PK-like)"/>
    <property type="match status" value="1"/>
</dbReference>
<keyword evidence="2" id="KW-0067">ATP-binding</keyword>
<dbReference type="InterPro" id="IPR000719">
    <property type="entry name" value="Prot_kinase_dom"/>
</dbReference>
<dbReference type="Pfam" id="PF00069">
    <property type="entry name" value="Pkinase"/>
    <property type="match status" value="1"/>
</dbReference>
<keyword evidence="5" id="KW-0808">Transferase</keyword>
<dbReference type="InterPro" id="IPR011009">
    <property type="entry name" value="Kinase-like_dom_sf"/>
</dbReference>
<comment type="caution">
    <text evidence="5">The sequence shown here is derived from an EMBL/GenBank/DDBJ whole genome shotgun (WGS) entry which is preliminary data.</text>
</comment>
<dbReference type="Gene3D" id="1.10.510.10">
    <property type="entry name" value="Transferase(Phosphotransferase) domain 1"/>
    <property type="match status" value="1"/>
</dbReference>
<dbReference type="SMART" id="SM00220">
    <property type="entry name" value="S_TKc"/>
    <property type="match status" value="1"/>
</dbReference>
<dbReference type="InterPro" id="IPR017441">
    <property type="entry name" value="Protein_kinase_ATP_BS"/>
</dbReference>
<gene>
    <name evidence="5" type="ORF">CTEN210_09689</name>
</gene>
<dbReference type="InterPro" id="IPR047173">
    <property type="entry name" value="STRAD_A/B-like"/>
</dbReference>
<keyword evidence="2" id="KW-0547">Nucleotide-binding</keyword>
<evidence type="ECO:0000259" key="4">
    <source>
        <dbReference type="PROSITE" id="PS50011"/>
    </source>
</evidence>
<dbReference type="Gene3D" id="3.30.200.20">
    <property type="entry name" value="Phosphorylase Kinase, domain 1"/>
    <property type="match status" value="1"/>
</dbReference>
<dbReference type="GO" id="GO:0004672">
    <property type="term" value="F:protein kinase activity"/>
    <property type="evidence" value="ECO:0007669"/>
    <property type="project" value="InterPro"/>
</dbReference>
<keyword evidence="6" id="KW-1185">Reference proteome</keyword>
<feature type="compositionally biased region" description="Polar residues" evidence="3">
    <location>
        <begin position="489"/>
        <end position="510"/>
    </location>
</feature>
<dbReference type="EMBL" id="BLLK01000046">
    <property type="protein sequence ID" value="GFH53213.1"/>
    <property type="molecule type" value="Genomic_DNA"/>
</dbReference>
<feature type="domain" description="Protein kinase" evidence="4">
    <location>
        <begin position="52"/>
        <end position="372"/>
    </location>
</feature>
<organism evidence="5 6">
    <name type="scientific">Chaetoceros tenuissimus</name>
    <dbReference type="NCBI Taxonomy" id="426638"/>
    <lineage>
        <taxon>Eukaryota</taxon>
        <taxon>Sar</taxon>
        <taxon>Stramenopiles</taxon>
        <taxon>Ochrophyta</taxon>
        <taxon>Bacillariophyta</taxon>
        <taxon>Coscinodiscophyceae</taxon>
        <taxon>Chaetocerotophycidae</taxon>
        <taxon>Chaetocerotales</taxon>
        <taxon>Chaetocerotaceae</taxon>
        <taxon>Chaetoceros</taxon>
    </lineage>
</organism>